<keyword evidence="8" id="KW-1185">Reference proteome</keyword>
<feature type="transmembrane region" description="Helical" evidence="5">
    <location>
        <begin position="246"/>
        <end position="267"/>
    </location>
</feature>
<keyword evidence="4 5" id="KW-0472">Membrane</keyword>
<evidence type="ECO:0000256" key="4">
    <source>
        <dbReference type="ARBA" id="ARBA00023136"/>
    </source>
</evidence>
<dbReference type="SUPFAM" id="SSF103481">
    <property type="entry name" value="Multidrug resistance efflux transporter EmrE"/>
    <property type="match status" value="2"/>
</dbReference>
<dbReference type="InterPro" id="IPR050638">
    <property type="entry name" value="AA-Vitamin_Transporters"/>
</dbReference>
<evidence type="ECO:0000256" key="3">
    <source>
        <dbReference type="ARBA" id="ARBA00022989"/>
    </source>
</evidence>
<gene>
    <name evidence="7" type="ORF">NO357_02585</name>
</gene>
<accession>A0AAE4B285</accession>
<comment type="subcellular location">
    <subcellularLocation>
        <location evidence="1">Membrane</location>
        <topology evidence="1">Multi-pass membrane protein</topology>
    </subcellularLocation>
</comment>
<protein>
    <submittedName>
        <fullName evidence="7">DMT family transporter</fullName>
    </submittedName>
</protein>
<comment type="caution">
    <text evidence="7">The sequence shown here is derived from an EMBL/GenBank/DDBJ whole genome shotgun (WGS) entry which is preliminary data.</text>
</comment>
<feature type="transmembrane region" description="Helical" evidence="5">
    <location>
        <begin position="156"/>
        <end position="175"/>
    </location>
</feature>
<name>A0AAE4B285_9RHOB</name>
<dbReference type="Proteomes" id="UP001226762">
    <property type="component" value="Unassembled WGS sequence"/>
</dbReference>
<feature type="domain" description="EamA" evidence="6">
    <location>
        <begin position="159"/>
        <end position="291"/>
    </location>
</feature>
<keyword evidence="3 5" id="KW-1133">Transmembrane helix</keyword>
<keyword evidence="2 5" id="KW-0812">Transmembrane</keyword>
<feature type="transmembrane region" description="Helical" evidence="5">
    <location>
        <begin position="213"/>
        <end position="239"/>
    </location>
</feature>
<feature type="transmembrane region" description="Helical" evidence="5">
    <location>
        <begin position="132"/>
        <end position="150"/>
    </location>
</feature>
<feature type="transmembrane region" description="Helical" evidence="5">
    <location>
        <begin position="187"/>
        <end position="207"/>
    </location>
</feature>
<dbReference type="Pfam" id="PF00892">
    <property type="entry name" value="EamA"/>
    <property type="match status" value="2"/>
</dbReference>
<feature type="transmembrane region" description="Helical" evidence="5">
    <location>
        <begin position="273"/>
        <end position="291"/>
    </location>
</feature>
<feature type="transmembrane region" description="Helical" evidence="5">
    <location>
        <begin position="98"/>
        <end position="120"/>
    </location>
</feature>
<dbReference type="InterPro" id="IPR037185">
    <property type="entry name" value="EmrE-like"/>
</dbReference>
<evidence type="ECO:0000256" key="2">
    <source>
        <dbReference type="ARBA" id="ARBA00022692"/>
    </source>
</evidence>
<feature type="transmembrane region" description="Helical" evidence="5">
    <location>
        <begin position="39"/>
        <end position="59"/>
    </location>
</feature>
<evidence type="ECO:0000256" key="5">
    <source>
        <dbReference type="SAM" id="Phobius"/>
    </source>
</evidence>
<evidence type="ECO:0000259" key="6">
    <source>
        <dbReference type="Pfam" id="PF00892"/>
    </source>
</evidence>
<dbReference type="PANTHER" id="PTHR32322">
    <property type="entry name" value="INNER MEMBRANE TRANSPORTER"/>
    <property type="match status" value="1"/>
</dbReference>
<sequence length="301" mass="31944">MAPQKTLSPLAWTLLLTLAAIWGGIFPAAKVVLVEVGPVTIVAQRTFWAALILWAIVAWRGQPLPAKPRVWIGFAVMGLINNVLPFSLIFWGQQHIEAGLAAILNGSTAIFGVLVAAIFFADERFTRRKAAGVTLGFLGVATAMGLEHLRQFDLRSLAQLALLGAAMSYALAGVWARKMLHDVPSDVSAAGMLSFAALFAWAGAWTLEGPPSLNYSFITLALLTYIAIPGTAIAFMLYYRVLALAGAANLLLVTLLVAPCAIVISSLSLGESLPFHVLAGFGLIAAGLAVIDGRIVKRLKI</sequence>
<dbReference type="GO" id="GO:0016020">
    <property type="term" value="C:membrane"/>
    <property type="evidence" value="ECO:0007669"/>
    <property type="project" value="UniProtKB-SubCell"/>
</dbReference>
<reference evidence="7" key="1">
    <citation type="submission" date="2022-07" db="EMBL/GenBank/DDBJ databases">
        <authorList>
            <person name="Otstavnykh N."/>
            <person name="Isaeva M."/>
            <person name="Bystritskaya E."/>
        </authorList>
    </citation>
    <scope>NUCLEOTIDE SEQUENCE</scope>
    <source>
        <strain evidence="7">KCTC 52189</strain>
    </source>
</reference>
<feature type="domain" description="EamA" evidence="6">
    <location>
        <begin position="14"/>
        <end position="142"/>
    </location>
</feature>
<dbReference type="AlphaFoldDB" id="A0AAE4B285"/>
<proteinExistence type="predicted"/>
<dbReference type="PANTHER" id="PTHR32322:SF9">
    <property type="entry name" value="AMINO-ACID METABOLITE EFFLUX PUMP-RELATED"/>
    <property type="match status" value="1"/>
</dbReference>
<dbReference type="EMBL" id="JANHAX010000001">
    <property type="protein sequence ID" value="MDQ2088788.1"/>
    <property type="molecule type" value="Genomic_DNA"/>
</dbReference>
<feature type="transmembrane region" description="Helical" evidence="5">
    <location>
        <begin position="71"/>
        <end position="92"/>
    </location>
</feature>
<dbReference type="RefSeq" id="WP_306734051.1">
    <property type="nucleotide sequence ID" value="NZ_JANHAX010000001.1"/>
</dbReference>
<reference evidence="7" key="2">
    <citation type="submission" date="2023-02" db="EMBL/GenBank/DDBJ databases">
        <title>'Rhodoalgimonas zhirmunskyi' gen. nov., isolated from a red alga.</title>
        <authorList>
            <person name="Nedashkovskaya O.I."/>
            <person name="Otstavnykh N.Y."/>
            <person name="Bystritskaya E.P."/>
            <person name="Balabanova L.A."/>
            <person name="Isaeva M.P."/>
        </authorList>
    </citation>
    <scope>NUCLEOTIDE SEQUENCE</scope>
    <source>
        <strain evidence="7">KCTC 52189</strain>
    </source>
</reference>
<evidence type="ECO:0000313" key="8">
    <source>
        <dbReference type="Proteomes" id="UP001226762"/>
    </source>
</evidence>
<organism evidence="7 8">
    <name type="scientific">Marimonas arenosa</name>
    <dbReference type="NCBI Taxonomy" id="1795305"/>
    <lineage>
        <taxon>Bacteria</taxon>
        <taxon>Pseudomonadati</taxon>
        <taxon>Pseudomonadota</taxon>
        <taxon>Alphaproteobacteria</taxon>
        <taxon>Rhodobacterales</taxon>
        <taxon>Paracoccaceae</taxon>
        <taxon>Marimonas</taxon>
    </lineage>
</organism>
<dbReference type="InterPro" id="IPR000620">
    <property type="entry name" value="EamA_dom"/>
</dbReference>
<evidence type="ECO:0000313" key="7">
    <source>
        <dbReference type="EMBL" id="MDQ2088788.1"/>
    </source>
</evidence>
<evidence type="ECO:0000256" key="1">
    <source>
        <dbReference type="ARBA" id="ARBA00004141"/>
    </source>
</evidence>